<evidence type="ECO:0000313" key="2">
    <source>
        <dbReference type="EMBL" id="OKL53812.1"/>
    </source>
</evidence>
<dbReference type="Gene3D" id="3.10.450.50">
    <property type="match status" value="1"/>
</dbReference>
<dbReference type="RefSeq" id="WP_073716752.1">
    <property type="nucleotide sequence ID" value="NZ_MQVR01000039.1"/>
</dbReference>
<evidence type="ECO:0000313" key="3">
    <source>
        <dbReference type="Proteomes" id="UP000185628"/>
    </source>
</evidence>
<dbReference type="Pfam" id="PF14534">
    <property type="entry name" value="DUF4440"/>
    <property type="match status" value="1"/>
</dbReference>
<evidence type="ECO:0000259" key="1">
    <source>
        <dbReference type="Pfam" id="PF14534"/>
    </source>
</evidence>
<dbReference type="SUPFAM" id="SSF54427">
    <property type="entry name" value="NTF2-like"/>
    <property type="match status" value="1"/>
</dbReference>
<dbReference type="OrthoDB" id="7845843at2"/>
<dbReference type="EMBL" id="MQVR01000039">
    <property type="protein sequence ID" value="OKL53812.1"/>
    <property type="molecule type" value="Genomic_DNA"/>
</dbReference>
<reference evidence="3" key="1">
    <citation type="submission" date="2016-12" db="EMBL/GenBank/DDBJ databases">
        <authorList>
            <person name="Meng X."/>
        </authorList>
    </citation>
    <scope>NUCLEOTIDE SEQUENCE [LARGE SCALE GENOMIC DNA]</scope>
    <source>
        <strain evidence="3">DSM 19116</strain>
    </source>
</reference>
<sequence>MTQADIDRVLELERELQRPDVRADAQRLLALLAEDFIEIGASGKRWDRASILDMLEREAAAPVTIEIENLEGRALSRDIVQVLWDCVIEGRRPRRMSLWRRTETGWQTIYHQGTPAP</sequence>
<proteinExistence type="predicted"/>
<protein>
    <recommendedName>
        <fullName evidence="1">DUF4440 domain-containing protein</fullName>
    </recommendedName>
</protein>
<comment type="caution">
    <text evidence="2">The sequence shown here is derived from an EMBL/GenBank/DDBJ whole genome shotgun (WGS) entry which is preliminary data.</text>
</comment>
<organism evidence="2 3">
    <name type="scientific">Bowdeniella nasicola</name>
    <dbReference type="NCBI Taxonomy" id="208480"/>
    <lineage>
        <taxon>Bacteria</taxon>
        <taxon>Bacillati</taxon>
        <taxon>Actinomycetota</taxon>
        <taxon>Actinomycetes</taxon>
        <taxon>Actinomycetales</taxon>
        <taxon>Actinomycetaceae</taxon>
        <taxon>Bowdeniella</taxon>
    </lineage>
</organism>
<gene>
    <name evidence="2" type="ORF">BSZ39_07545</name>
</gene>
<keyword evidence="3" id="KW-1185">Reference proteome</keyword>
<dbReference type="InterPro" id="IPR032710">
    <property type="entry name" value="NTF2-like_dom_sf"/>
</dbReference>
<dbReference type="InterPro" id="IPR027843">
    <property type="entry name" value="DUF4440"/>
</dbReference>
<dbReference type="AlphaFoldDB" id="A0A1Q5Q2B9"/>
<dbReference type="Proteomes" id="UP000185628">
    <property type="component" value="Unassembled WGS sequence"/>
</dbReference>
<name>A0A1Q5Q2B9_9ACTO</name>
<accession>A0A1Q5Q2B9</accession>
<feature type="domain" description="DUF4440" evidence="1">
    <location>
        <begin position="9"/>
        <end position="107"/>
    </location>
</feature>